<dbReference type="PANTHER" id="PTHR31157">
    <property type="entry name" value="SCP DOMAIN-CONTAINING PROTEIN"/>
    <property type="match status" value="1"/>
</dbReference>
<proteinExistence type="predicted"/>
<dbReference type="InterPro" id="IPR014044">
    <property type="entry name" value="CAP_dom"/>
</dbReference>
<dbReference type="CDD" id="cd05379">
    <property type="entry name" value="CAP_bacterial"/>
    <property type="match status" value="1"/>
</dbReference>
<feature type="transmembrane region" description="Helical" evidence="1">
    <location>
        <begin position="304"/>
        <end position="326"/>
    </location>
</feature>
<name>A0A2H0KT13_9BACT</name>
<comment type="caution">
    <text evidence="3">The sequence shown here is derived from an EMBL/GenBank/DDBJ whole genome shotgun (WGS) entry which is preliminary data.</text>
</comment>
<dbReference type="PANTHER" id="PTHR31157:SF1">
    <property type="entry name" value="SCP DOMAIN-CONTAINING PROTEIN"/>
    <property type="match status" value="1"/>
</dbReference>
<dbReference type="Pfam" id="PF00188">
    <property type="entry name" value="CAP"/>
    <property type="match status" value="1"/>
</dbReference>
<accession>A0A2H0KT13</accession>
<feature type="transmembrane region" description="Helical" evidence="1">
    <location>
        <begin position="276"/>
        <end position="295"/>
    </location>
</feature>
<dbReference type="InterPro" id="IPR035940">
    <property type="entry name" value="CAP_sf"/>
</dbReference>
<dbReference type="Gene3D" id="3.40.33.10">
    <property type="entry name" value="CAP"/>
    <property type="match status" value="1"/>
</dbReference>
<keyword evidence="1" id="KW-0472">Membrane</keyword>
<evidence type="ECO:0000313" key="4">
    <source>
        <dbReference type="Proteomes" id="UP000229317"/>
    </source>
</evidence>
<dbReference type="SUPFAM" id="SSF55797">
    <property type="entry name" value="PR-1-like"/>
    <property type="match status" value="1"/>
</dbReference>
<gene>
    <name evidence="3" type="ORF">COV84_01940</name>
</gene>
<dbReference type="AlphaFoldDB" id="A0A2H0KT13"/>
<evidence type="ECO:0000259" key="2">
    <source>
        <dbReference type="Pfam" id="PF00188"/>
    </source>
</evidence>
<evidence type="ECO:0000256" key="1">
    <source>
        <dbReference type="SAM" id="Phobius"/>
    </source>
</evidence>
<protein>
    <recommendedName>
        <fullName evidence="2">SCP domain-containing protein</fullName>
    </recommendedName>
</protein>
<evidence type="ECO:0000313" key="3">
    <source>
        <dbReference type="EMBL" id="PIQ75303.1"/>
    </source>
</evidence>
<reference evidence="3 4" key="1">
    <citation type="submission" date="2017-09" db="EMBL/GenBank/DDBJ databases">
        <title>Depth-based differentiation of microbial function through sediment-hosted aquifers and enrichment of novel symbionts in the deep terrestrial subsurface.</title>
        <authorList>
            <person name="Probst A.J."/>
            <person name="Ladd B."/>
            <person name="Jarett J.K."/>
            <person name="Geller-Mcgrath D.E."/>
            <person name="Sieber C.M."/>
            <person name="Emerson J.B."/>
            <person name="Anantharaman K."/>
            <person name="Thomas B.C."/>
            <person name="Malmstrom R."/>
            <person name="Stieglmeier M."/>
            <person name="Klingl A."/>
            <person name="Woyke T."/>
            <person name="Ryan C.M."/>
            <person name="Banfield J.F."/>
        </authorList>
    </citation>
    <scope>NUCLEOTIDE SEQUENCE [LARGE SCALE GENOMIC DNA]</scope>
    <source>
        <strain evidence="3">CG11_big_fil_rev_8_21_14_0_20_40_15</strain>
    </source>
</reference>
<feature type="domain" description="SCP" evidence="2">
    <location>
        <begin position="64"/>
        <end position="181"/>
    </location>
</feature>
<sequence length="332" mass="36601">MIKSLKKYFIPHKNNDHQPHLLRKRAVLAILVFILLVEGFFLVQIFLLFPNTNLFSSILPNVLVDLTNKDRGQNEIAPLSVNSLLEQAAMLKAQDMAENGYFAHTSPSGATPWYWLQKVGYAYSGAGENLAVNFSDSADIENAWMNSPAHRQNILDNRFSEIGIATAKGLYNGREAIFVVQFFGRPELSSALSKVQASAQTAPKNPAAVPPKPTPAQNPVSLAEPGNMAIQNIQSNQTSSDLVAGALTLSDDSGKAPLRASRWQRLLSMPKKMITLIYLVIAGIVLLALALKIFVKIKIQYPKLIFNGVLVLFVIISLLYLNYLLIQPGQIF</sequence>
<keyword evidence="1" id="KW-1133">Transmembrane helix</keyword>
<organism evidence="3 4">
    <name type="scientific">Candidatus Portnoybacteria bacterium CG11_big_fil_rev_8_21_14_0_20_40_15</name>
    <dbReference type="NCBI Taxonomy" id="1974817"/>
    <lineage>
        <taxon>Bacteria</taxon>
        <taxon>Candidatus Portnoyibacteriota</taxon>
    </lineage>
</organism>
<dbReference type="Proteomes" id="UP000229317">
    <property type="component" value="Unassembled WGS sequence"/>
</dbReference>
<feature type="transmembrane region" description="Helical" evidence="1">
    <location>
        <begin position="26"/>
        <end position="49"/>
    </location>
</feature>
<keyword evidence="1" id="KW-0812">Transmembrane</keyword>
<dbReference type="EMBL" id="PCVO01000030">
    <property type="protein sequence ID" value="PIQ75303.1"/>
    <property type="molecule type" value="Genomic_DNA"/>
</dbReference>